<evidence type="ECO:0000256" key="8">
    <source>
        <dbReference type="ARBA" id="ARBA00023136"/>
    </source>
</evidence>
<keyword evidence="4 9" id="KW-0812">Transmembrane</keyword>
<keyword evidence="7 9" id="KW-1133">Transmembrane helix</keyword>
<feature type="transmembrane region" description="Helical" evidence="9">
    <location>
        <begin position="406"/>
        <end position="424"/>
    </location>
</feature>
<evidence type="ECO:0000313" key="10">
    <source>
        <dbReference type="EMBL" id="RAL62105.1"/>
    </source>
</evidence>
<organism evidence="10 11">
    <name type="scientific">Monilinia fructigena</name>
    <dbReference type="NCBI Taxonomy" id="38457"/>
    <lineage>
        <taxon>Eukaryota</taxon>
        <taxon>Fungi</taxon>
        <taxon>Dikarya</taxon>
        <taxon>Ascomycota</taxon>
        <taxon>Pezizomycotina</taxon>
        <taxon>Leotiomycetes</taxon>
        <taxon>Helotiales</taxon>
        <taxon>Sclerotiniaceae</taxon>
        <taxon>Monilinia</taxon>
    </lineage>
</organism>
<evidence type="ECO:0000256" key="2">
    <source>
        <dbReference type="ARBA" id="ARBA00008807"/>
    </source>
</evidence>
<evidence type="ECO:0000313" key="11">
    <source>
        <dbReference type="Proteomes" id="UP000249056"/>
    </source>
</evidence>
<protein>
    <submittedName>
        <fullName evidence="10">Uncharacterized protein</fullName>
    </submittedName>
</protein>
<keyword evidence="11" id="KW-1185">Reference proteome</keyword>
<dbReference type="InterPro" id="IPR004813">
    <property type="entry name" value="OPT"/>
</dbReference>
<feature type="transmembrane region" description="Helical" evidence="9">
    <location>
        <begin position="483"/>
        <end position="513"/>
    </location>
</feature>
<reference evidence="10 11" key="1">
    <citation type="submission" date="2018-06" db="EMBL/GenBank/DDBJ databases">
        <title>Genome Sequence of the Brown Rot Fungal Pathogen Monilinia fructigena.</title>
        <authorList>
            <person name="Landi L."/>
            <person name="De Miccolis Angelini R.M."/>
            <person name="Pollastro S."/>
            <person name="Abate D."/>
            <person name="Faretra F."/>
            <person name="Romanazzi G."/>
        </authorList>
    </citation>
    <scope>NUCLEOTIDE SEQUENCE [LARGE SCALE GENOMIC DNA]</scope>
    <source>
        <strain evidence="10 11">Mfrg269</strain>
    </source>
</reference>
<dbReference type="EMBL" id="QKRW01000026">
    <property type="protein sequence ID" value="RAL62105.1"/>
    <property type="molecule type" value="Genomic_DNA"/>
</dbReference>
<evidence type="ECO:0000256" key="1">
    <source>
        <dbReference type="ARBA" id="ARBA00004141"/>
    </source>
</evidence>
<dbReference type="GO" id="GO:0035673">
    <property type="term" value="F:oligopeptide transmembrane transporter activity"/>
    <property type="evidence" value="ECO:0007669"/>
    <property type="project" value="InterPro"/>
</dbReference>
<comment type="caution">
    <text evidence="10">The sequence shown here is derived from an EMBL/GenBank/DDBJ whole genome shotgun (WGS) entry which is preliminary data.</text>
</comment>
<dbReference type="AlphaFoldDB" id="A0A395IP68"/>
<comment type="subcellular location">
    <subcellularLocation>
        <location evidence="1">Membrane</location>
        <topology evidence="1">Multi-pass membrane protein</topology>
    </subcellularLocation>
</comment>
<accession>A0A395IP68</accession>
<dbReference type="GO" id="GO:0015031">
    <property type="term" value="P:protein transport"/>
    <property type="evidence" value="ECO:0007669"/>
    <property type="project" value="UniProtKB-KW"/>
</dbReference>
<evidence type="ECO:0000256" key="5">
    <source>
        <dbReference type="ARBA" id="ARBA00022856"/>
    </source>
</evidence>
<sequence>MPAANTDISVVGAFNPVEGHIIPVPTHREIDEKLRMSVEDREISKETSDIATKELSDASRDDNSDDVIIITGADAAAHLLPLRDDGQPALSFRSIVLATILSGFQAVMYQIYSFKPTSMGHGPTYFLAATNMKLDGENRVDKAHHHCGFELSLSSTMDLGILKNTLFAPSLLHLASNAAATITVFAAQDLFYGIPLSATTVILAVISIGLLGYGICGILRPIMVWHPESVYWSTLPTVKTLQGLHWQDLKHSKPLRYFWYAFGSMFAYEFLPAYIFPWLNSVSIPCLAAMNATGSKAAVLTNLFGGATNNEGMGLFTLSFDLAIFFAYAMFMANAAIGALIAHCFLFWGGDVVRAFKSARNGIYEDPHHAHMAKTYKEAPWWWYISILVGSFILGLIVVLKENITLPVWAYIVSLLLDVLSPLVGSKIRGFDLTEINMAQFIQYSGFIPYNQSQTCVILSQIIAGVFTQAYLRNYRPKIFKDYSYLITGAWDGASYTVLFILSFAVFGAGGFLRTVPQWWGNNINGNYDHCPIAD</sequence>
<evidence type="ECO:0000256" key="7">
    <source>
        <dbReference type="ARBA" id="ARBA00022989"/>
    </source>
</evidence>
<feature type="transmembrane region" description="Helical" evidence="9">
    <location>
        <begin position="192"/>
        <end position="216"/>
    </location>
</feature>
<dbReference type="GO" id="GO:0016020">
    <property type="term" value="C:membrane"/>
    <property type="evidence" value="ECO:0007669"/>
    <property type="project" value="UniProtKB-SubCell"/>
</dbReference>
<name>A0A395IP68_9HELO</name>
<evidence type="ECO:0000256" key="6">
    <source>
        <dbReference type="ARBA" id="ARBA00022927"/>
    </source>
</evidence>
<keyword evidence="8 9" id="KW-0472">Membrane</keyword>
<keyword evidence="6" id="KW-0653">Protein transport</keyword>
<comment type="similarity">
    <text evidence="2">Belongs to the oligopeptide OPT transporter family.</text>
</comment>
<evidence type="ECO:0000256" key="4">
    <source>
        <dbReference type="ARBA" id="ARBA00022692"/>
    </source>
</evidence>
<evidence type="ECO:0000256" key="3">
    <source>
        <dbReference type="ARBA" id="ARBA00022448"/>
    </source>
</evidence>
<evidence type="ECO:0000256" key="9">
    <source>
        <dbReference type="SAM" id="Phobius"/>
    </source>
</evidence>
<keyword evidence="5" id="KW-0571">Peptide transport</keyword>
<feature type="transmembrane region" description="Helical" evidence="9">
    <location>
        <begin position="257"/>
        <end position="275"/>
    </location>
</feature>
<dbReference type="OrthoDB" id="9986677at2759"/>
<proteinExistence type="inferred from homology"/>
<feature type="transmembrane region" description="Helical" evidence="9">
    <location>
        <begin position="90"/>
        <end position="112"/>
    </location>
</feature>
<dbReference type="Proteomes" id="UP000249056">
    <property type="component" value="Unassembled WGS sequence"/>
</dbReference>
<feature type="transmembrane region" description="Helical" evidence="9">
    <location>
        <begin position="322"/>
        <end position="348"/>
    </location>
</feature>
<gene>
    <name evidence="10" type="ORF">DID88_002591</name>
</gene>
<dbReference type="Pfam" id="PF03169">
    <property type="entry name" value="OPT"/>
    <property type="match status" value="1"/>
</dbReference>
<dbReference type="InterPro" id="IPR004648">
    <property type="entry name" value="Oligpept_transpt"/>
</dbReference>
<keyword evidence="3" id="KW-0813">Transport</keyword>
<feature type="transmembrane region" description="Helical" evidence="9">
    <location>
        <begin position="381"/>
        <end position="400"/>
    </location>
</feature>
<dbReference type="PANTHER" id="PTHR22601">
    <property type="entry name" value="ISP4 LIKE PROTEIN"/>
    <property type="match status" value="1"/>
</dbReference>